<dbReference type="AlphaFoldDB" id="A0A8E5HQ47"/>
<feature type="compositionally biased region" description="Basic residues" evidence="1">
    <location>
        <begin position="32"/>
        <end position="41"/>
    </location>
</feature>
<evidence type="ECO:0000313" key="3">
    <source>
        <dbReference type="Proteomes" id="UP000027002"/>
    </source>
</evidence>
<sequence length="412" mass="45832">MNVRLSNVNNELRCALHTPAPRQRRAGIPSHSHARKARRSPASRGSSSSHPQAVPRGTHTSPVRRPPTPDLLTLALPAEPARQNQRATSVPNIYKVTLINAKQSQPYGVRAYSAKDGRLVQPSPMKLFKVEPCLVSYPITYLPWAPRHLLTGSVQNFQNMLKTGYKQNCQPKTTAFRASEISSTLYLETNTRKKKKRGNKSHLFWPMACWLMSIVKETPCFCPSRCSCVSSDFYFFQSSQAPSSGRWQQQGPLSLVNTNQTLSGSQVIRMTWGEDRHHAGGGGCFHKKTALVIINRRRQVIGRNNTFVPGCRLETVFVLSISRKERSLRVSSQSPVREDLCFKGVCFTLQQQTKHANACLPSHPAWSSTVDKKGLGSGDGSVLALAPCPWRLLEAFGDQTSRTPPLASTFRL</sequence>
<feature type="compositionally biased region" description="Low complexity" evidence="1">
    <location>
        <begin position="42"/>
        <end position="51"/>
    </location>
</feature>
<dbReference type="KEGG" id="uvi:66064339"/>
<dbReference type="RefSeq" id="XP_042996993.1">
    <property type="nucleotide sequence ID" value="XM_043141059.1"/>
</dbReference>
<dbReference type="Proteomes" id="UP000027002">
    <property type="component" value="Chromosome 3"/>
</dbReference>
<accession>A0A8E5HQ47</accession>
<reference evidence="2" key="1">
    <citation type="submission" date="2020-03" db="EMBL/GenBank/DDBJ databases">
        <title>A mixture of massive structural variations and highly conserved coding sequences in Ustilaginoidea virens genome.</title>
        <authorList>
            <person name="Zhang K."/>
            <person name="Zhao Z."/>
            <person name="Zhang Z."/>
            <person name="Li Y."/>
            <person name="Hsiang T."/>
            <person name="Sun W."/>
        </authorList>
    </citation>
    <scope>NUCLEOTIDE SEQUENCE</scope>
    <source>
        <strain evidence="2">UV-8b</strain>
    </source>
</reference>
<organism evidence="2 3">
    <name type="scientific">Ustilaginoidea virens</name>
    <name type="common">Rice false smut fungus</name>
    <name type="synonym">Villosiclava virens</name>
    <dbReference type="NCBI Taxonomy" id="1159556"/>
    <lineage>
        <taxon>Eukaryota</taxon>
        <taxon>Fungi</taxon>
        <taxon>Dikarya</taxon>
        <taxon>Ascomycota</taxon>
        <taxon>Pezizomycotina</taxon>
        <taxon>Sordariomycetes</taxon>
        <taxon>Hypocreomycetidae</taxon>
        <taxon>Hypocreales</taxon>
        <taxon>Clavicipitaceae</taxon>
        <taxon>Ustilaginoidea</taxon>
    </lineage>
</organism>
<gene>
    <name evidence="2" type="ORF">UV8b_03561</name>
</gene>
<evidence type="ECO:0000256" key="1">
    <source>
        <dbReference type="SAM" id="MobiDB-lite"/>
    </source>
</evidence>
<feature type="compositionally biased region" description="Polar residues" evidence="1">
    <location>
        <begin position="1"/>
        <end position="10"/>
    </location>
</feature>
<name>A0A8E5HQ47_USTVR</name>
<proteinExistence type="predicted"/>
<protein>
    <submittedName>
        <fullName evidence="2">Uncharacterized protein</fullName>
    </submittedName>
</protein>
<evidence type="ECO:0000313" key="2">
    <source>
        <dbReference type="EMBL" id="QUC19320.1"/>
    </source>
</evidence>
<feature type="region of interest" description="Disordered" evidence="1">
    <location>
        <begin position="1"/>
        <end position="71"/>
    </location>
</feature>
<dbReference type="EMBL" id="CP072755">
    <property type="protein sequence ID" value="QUC19320.1"/>
    <property type="molecule type" value="Genomic_DNA"/>
</dbReference>
<keyword evidence="3" id="KW-1185">Reference proteome</keyword>
<dbReference type="GeneID" id="66064339"/>